<feature type="compositionally biased region" description="Pro residues" evidence="1">
    <location>
        <begin position="182"/>
        <end position="191"/>
    </location>
</feature>
<dbReference type="Pfam" id="PF00595">
    <property type="entry name" value="PDZ"/>
    <property type="match status" value="3"/>
</dbReference>
<feature type="region of interest" description="Disordered" evidence="1">
    <location>
        <begin position="210"/>
        <end position="258"/>
    </location>
</feature>
<protein>
    <recommendedName>
        <fullName evidence="2">PDZ domain-containing protein</fullName>
    </recommendedName>
</protein>
<evidence type="ECO:0000313" key="3">
    <source>
        <dbReference type="EMBL" id="KAJ3639413.1"/>
    </source>
</evidence>
<feature type="domain" description="PDZ" evidence="2">
    <location>
        <begin position="65"/>
        <end position="157"/>
    </location>
</feature>
<organism evidence="3 4">
    <name type="scientific">Zophobas morio</name>
    <dbReference type="NCBI Taxonomy" id="2755281"/>
    <lineage>
        <taxon>Eukaryota</taxon>
        <taxon>Metazoa</taxon>
        <taxon>Ecdysozoa</taxon>
        <taxon>Arthropoda</taxon>
        <taxon>Hexapoda</taxon>
        <taxon>Insecta</taxon>
        <taxon>Pterygota</taxon>
        <taxon>Neoptera</taxon>
        <taxon>Endopterygota</taxon>
        <taxon>Coleoptera</taxon>
        <taxon>Polyphaga</taxon>
        <taxon>Cucujiformia</taxon>
        <taxon>Tenebrionidae</taxon>
        <taxon>Zophobas</taxon>
    </lineage>
</organism>
<sequence length="1455" mass="160725">MEAPTTFPPDQKENFVTVVSVGSETTRSSAQCDSFSLDSNNSGYVTVLTIGDSDEECVTKDIIEEVLVYRLPGERLGFGLKFEGGTKANEFVKRLFIQSCAPDSPASRVQSSWGKLTEGDEVLEIDCMPVNTMTRIDCVRCLKDSNVVIKLLVKHFSTESKDNNKSVEDLPQVISAEKKRTPPPPPPVPPRKIPKKFYKNNVQHENPVPAARQINSEVNGNKNKKFQSPRSSGRASHSPDIPRRDRRFSDGSLGPPDAEVYVDLFSQESTQSLSESDDTGSSISTVVDRFGSFPTTTTSSLAGSLPSTPTSVQKQIDFTNLLNAYDDEDFVVPLNRNIIKQNVVKNGDLSEKVEEKTTSVNEDGSPLQPPSCFQDAPLSYGNEDMRIIETKSNEINMCEDKKTMNNKYVEHNVNGEKNPTKISNGEDKVLKKPPVPPRSRDLINAHKMNGCKDFPNIHDENMNISNLPRLVDFVPKSTTRDNFDNPVEIINVFLENERRDTDYLKNELYGDDDIDANLDVYNTDIDVYSSKWSLSSQLATIGEVEEEGSQDSSLNRSPISSTPIVIVENADNDTSNNETAKPDVEPADNVPRDDEGINGKMETLPSDSRQPPDGHEFPDYTEVIISEPSDEKYLRENYQDLYSQQLDVNEKSTKPTLVKTHKSTDSVNWSSNRSSFNDFSVQNKPLSKASSVSNSDLSSINPFDGGDEVTLRRASLEPTLHTRSQSLIDMSNLSKQKSDRWSLLAEQRRKGYSKLKGLVIPEHVSENDTTPAVNIPEIISHTTSSFVLETKIHANETTQCHSNESEPVALPLTSPPWASNTSTFPKYSPAFKRKSLQVYSQTKNNKPEELPTAISKSPVKTVVPEKSATLKNKSDELRLDNLSDSPKSLESITSPTRSDCSFDYVTNSLGKGKYSNKQESNRTPKETFNYVSKLHKDIGKSEDESDNDSAVSSSQSSYISRCSPPPSPTRSCEMLDYEANIRTKSDSIQDVDKYSNMQCRLLKAASVEAINRKNILASAKCRSGRDLKVGSPIIQRKYEDDTNSTTTNPAEIENTVKEPSIPKQESRPFELRNLIKEKRSMSEESAPKPVVNGDSGITKNAKTESVLTNKVSERNNLVTLKPVTNSLTSFSTQLRETKIPPKSNLVKPSSLRNNNKAMSVTDLRKSFEKFGAAPPPLPQSFPTSVTTKEPKTAVTKTEPKLTKQESLPEKKSVSNGEVVKLETVKPQPIPIPKEATQEKQEEISVAATRRTIVLCPEFVGGSIGITLAGGTDYETKEITVHKIRYGSVAYNDGQLKKGDKIVSINGKSTTNLTHAESVELLKEPVAEFTLIVEEGKEETVPSPQRKSFSSDTSEPKSPTIAAVSTKSATHVITLTKNGAGLGFSIEGGKDSPLGDLPLRIKKIFQAGLAEKCGELCVGDELLAINEISLTNLSRIEAWSLMKKLPDGEVSIHIYR</sequence>
<accession>A0AA38M0P9</accession>
<dbReference type="PANTHER" id="PTHR11324">
    <property type="entry name" value="IL16-RELATED"/>
    <property type="match status" value="1"/>
</dbReference>
<dbReference type="InterPro" id="IPR036034">
    <property type="entry name" value="PDZ_sf"/>
</dbReference>
<dbReference type="EMBL" id="JALNTZ010000010">
    <property type="protein sequence ID" value="KAJ3639413.1"/>
    <property type="molecule type" value="Genomic_DNA"/>
</dbReference>
<dbReference type="CDD" id="cd00136">
    <property type="entry name" value="PDZ_canonical"/>
    <property type="match status" value="1"/>
</dbReference>
<feature type="region of interest" description="Disordered" evidence="1">
    <location>
        <begin position="866"/>
        <end position="895"/>
    </location>
</feature>
<feature type="compositionally biased region" description="Basic and acidic residues" evidence="1">
    <location>
        <begin position="580"/>
        <end position="597"/>
    </location>
</feature>
<dbReference type="Gene3D" id="2.30.42.10">
    <property type="match status" value="3"/>
</dbReference>
<proteinExistence type="predicted"/>
<dbReference type="InterPro" id="IPR001478">
    <property type="entry name" value="PDZ"/>
</dbReference>
<feature type="region of interest" description="Disordered" evidence="1">
    <location>
        <begin position="352"/>
        <end position="371"/>
    </location>
</feature>
<name>A0AA38M0P9_9CUCU</name>
<feature type="region of interest" description="Disordered" evidence="1">
    <location>
        <begin position="570"/>
        <end position="619"/>
    </location>
</feature>
<feature type="compositionally biased region" description="Basic and acidic residues" evidence="1">
    <location>
        <begin position="1197"/>
        <end position="1212"/>
    </location>
</feature>
<dbReference type="PANTHER" id="PTHR11324:SF16">
    <property type="entry name" value="PDZ DOMAIN-CONTAINING PROTEIN 2"/>
    <property type="match status" value="1"/>
</dbReference>
<gene>
    <name evidence="3" type="ORF">Zmor_002774</name>
</gene>
<evidence type="ECO:0000259" key="2">
    <source>
        <dbReference type="PROSITE" id="PS50106"/>
    </source>
</evidence>
<feature type="region of interest" description="Disordered" evidence="1">
    <location>
        <begin position="1171"/>
        <end position="1214"/>
    </location>
</feature>
<feature type="compositionally biased region" description="Basic and acidic residues" evidence="1">
    <location>
        <begin position="240"/>
        <end position="249"/>
    </location>
</feature>
<feature type="domain" description="PDZ" evidence="2">
    <location>
        <begin position="1371"/>
        <end position="1443"/>
    </location>
</feature>
<feature type="region of interest" description="Disordered" evidence="1">
    <location>
        <begin position="412"/>
        <end position="441"/>
    </location>
</feature>
<evidence type="ECO:0000256" key="1">
    <source>
        <dbReference type="SAM" id="MobiDB-lite"/>
    </source>
</evidence>
<feature type="region of interest" description="Disordered" evidence="1">
    <location>
        <begin position="1334"/>
        <end position="1358"/>
    </location>
</feature>
<dbReference type="PROSITE" id="PS50106">
    <property type="entry name" value="PDZ"/>
    <property type="match status" value="3"/>
</dbReference>
<evidence type="ECO:0000313" key="4">
    <source>
        <dbReference type="Proteomes" id="UP001168821"/>
    </source>
</evidence>
<feature type="compositionally biased region" description="Polar residues" evidence="1">
    <location>
        <begin position="1341"/>
        <end position="1358"/>
    </location>
</feature>
<comment type="caution">
    <text evidence="3">The sequence shown here is derived from an EMBL/GenBank/DDBJ whole genome shotgun (WGS) entry which is preliminary data.</text>
</comment>
<feature type="compositionally biased region" description="Polar residues" evidence="1">
    <location>
        <begin position="550"/>
        <end position="562"/>
    </location>
</feature>
<keyword evidence="4" id="KW-1185">Reference proteome</keyword>
<dbReference type="SMART" id="SM00228">
    <property type="entry name" value="PDZ"/>
    <property type="match status" value="3"/>
</dbReference>
<feature type="compositionally biased region" description="Low complexity" evidence="1">
    <location>
        <begin position="948"/>
        <end position="962"/>
    </location>
</feature>
<dbReference type="SUPFAM" id="SSF50156">
    <property type="entry name" value="PDZ domain-like"/>
    <property type="match status" value="3"/>
</dbReference>
<feature type="domain" description="PDZ" evidence="2">
    <location>
        <begin position="1251"/>
        <end position="1336"/>
    </location>
</feature>
<feature type="compositionally biased region" description="Basic and acidic residues" evidence="1">
    <location>
        <begin position="872"/>
        <end position="881"/>
    </location>
</feature>
<feature type="region of interest" description="Disordered" evidence="1">
    <location>
        <begin position="174"/>
        <end position="195"/>
    </location>
</feature>
<feature type="region of interest" description="Disordered" evidence="1">
    <location>
        <begin position="543"/>
        <end position="562"/>
    </location>
</feature>
<feature type="compositionally biased region" description="Polar residues" evidence="1">
    <location>
        <begin position="882"/>
        <end position="895"/>
    </location>
</feature>
<dbReference type="Proteomes" id="UP001168821">
    <property type="component" value="Unassembled WGS sequence"/>
</dbReference>
<feature type="region of interest" description="Disordered" evidence="1">
    <location>
        <begin position="938"/>
        <end position="970"/>
    </location>
</feature>
<reference evidence="3" key="1">
    <citation type="journal article" date="2023" name="G3 (Bethesda)">
        <title>Whole genome assemblies of Zophobas morio and Tenebrio molitor.</title>
        <authorList>
            <person name="Kaur S."/>
            <person name="Stinson S.A."/>
            <person name="diCenzo G.C."/>
        </authorList>
    </citation>
    <scope>NUCLEOTIDE SEQUENCE</scope>
    <source>
        <strain evidence="3">QUZm001</strain>
    </source>
</reference>